<evidence type="ECO:0000313" key="2">
    <source>
        <dbReference type="Proteomes" id="UP000298649"/>
    </source>
</evidence>
<sequence length="70" mass="8104">MLASSTPKLLAVCAPIDSMEFVSADYNVCVTVTCHHRPVCRLRRAWRRRRNCRAREKALRIEGPNRHDGR</sequence>
<dbReference type="EMBL" id="CP039922">
    <property type="protein sequence ID" value="QCL94050.1"/>
    <property type="molecule type" value="Genomic_DNA"/>
</dbReference>
<gene>
    <name evidence="1" type="ORF">CFBP7129_07485</name>
</gene>
<reference evidence="1 2" key="1">
    <citation type="submission" date="2019-04" db="EMBL/GenBank/DDBJ databases">
        <title>Complete genome sequence of Agrobacterium tumefaciens CFBP7129.</title>
        <authorList>
            <person name="Haryono M."/>
            <person name="Lin Y.-C."/>
            <person name="Lai E.-M."/>
            <person name="Kuo C.-H."/>
        </authorList>
    </citation>
    <scope>NUCLEOTIDE SEQUENCE [LARGE SCALE GENOMIC DNA]</scope>
    <source>
        <strain evidence="1 2">CFBP7129</strain>
    </source>
</reference>
<proteinExistence type="predicted"/>
<name>A0A4D7YUE3_AGRTU</name>
<protein>
    <submittedName>
        <fullName evidence="1">Uncharacterized protein</fullName>
    </submittedName>
</protein>
<dbReference type="AlphaFoldDB" id="A0A4D7YUE3"/>
<accession>A0A4D7YUE3</accession>
<dbReference type="Proteomes" id="UP000298649">
    <property type="component" value="Chromosome circular"/>
</dbReference>
<evidence type="ECO:0000313" key="1">
    <source>
        <dbReference type="EMBL" id="QCL94050.1"/>
    </source>
</evidence>
<organism evidence="1 2">
    <name type="scientific">Agrobacterium tumefaciens</name>
    <dbReference type="NCBI Taxonomy" id="358"/>
    <lineage>
        <taxon>Bacteria</taxon>
        <taxon>Pseudomonadati</taxon>
        <taxon>Pseudomonadota</taxon>
        <taxon>Alphaproteobacteria</taxon>
        <taxon>Hyphomicrobiales</taxon>
        <taxon>Rhizobiaceae</taxon>
        <taxon>Rhizobium/Agrobacterium group</taxon>
        <taxon>Agrobacterium</taxon>
        <taxon>Agrobacterium tumefaciens complex</taxon>
    </lineage>
</organism>